<protein>
    <submittedName>
        <fullName evidence="4">Inactive transglutaminase family protein</fullName>
    </submittedName>
</protein>
<keyword evidence="1" id="KW-0472">Membrane</keyword>
<dbReference type="Proteomes" id="UP001481413">
    <property type="component" value="Unassembled WGS sequence"/>
</dbReference>
<feature type="transmembrane region" description="Helical" evidence="1">
    <location>
        <begin position="477"/>
        <end position="500"/>
    </location>
</feature>
<proteinExistence type="predicted"/>
<evidence type="ECO:0000259" key="2">
    <source>
        <dbReference type="Pfam" id="PF14400"/>
    </source>
</evidence>
<dbReference type="EMBL" id="BAABWH010000001">
    <property type="protein sequence ID" value="GAA6144092.1"/>
    <property type="molecule type" value="Genomic_DNA"/>
</dbReference>
<dbReference type="RefSeq" id="WP_353293038.1">
    <property type="nucleotide sequence ID" value="NZ_BAABWH010000001.1"/>
</dbReference>
<sequence length="510" mass="57061">MKPASALSFYTLIVLLLLAGITLVLQRHWVYEVPLFHGETQTVWSVEALVEFEAGNQPVKVSMARPADQEGFTLLRQSGASPGYGLHFIDGPDPRAEWTIRSARGVQQLYFQVDVLESDMADSQLVTPPPLTEPDWQEPYEIAIQRLTRESWEASADNFSFARELIKRLTEEESPQHILLLKRAYNGRLPALLAEILNYSSVHAAVVYGLELEDRRRRQLLTPLLRVWDGDDSKVFRLDEMKDESLLASEEPKPLLLWEQRGASVLDVIGGENSRIRFSMLRREESTYSALNDSLPLQSSLLNFSIHSLPVAEQAMFKTILLLPVGALVVCLLRILVGIRTSGTFMPVLIAIAFMQTSLGTGIVGFILVVAAGLIVRGYLSRLNLLLVARISAVIISVIAIISLFSVLSYKLGLTEGLKVMFFPMVILAWTIERMSILWEEEGGREVMIQGGGSLVTAVMAYGAMQHPLVQHLTFNFMGVQFIVLALVLLLGSYTGYRLFELRRFAVLKR</sequence>
<organism evidence="4 5">
    <name type="scientific">Thalassolituus maritimus</name>
    <dbReference type="NCBI Taxonomy" id="484498"/>
    <lineage>
        <taxon>Bacteria</taxon>
        <taxon>Pseudomonadati</taxon>
        <taxon>Pseudomonadota</taxon>
        <taxon>Gammaproteobacteria</taxon>
        <taxon>Oceanospirillales</taxon>
        <taxon>Oceanospirillaceae</taxon>
        <taxon>Thalassolituus</taxon>
    </lineage>
</organism>
<gene>
    <name evidence="4" type="ORF">NBRC116585_02090</name>
</gene>
<feature type="transmembrane region" description="Helical" evidence="1">
    <location>
        <begin position="387"/>
        <end position="408"/>
    </location>
</feature>
<evidence type="ECO:0000313" key="4">
    <source>
        <dbReference type="EMBL" id="GAA6144092.1"/>
    </source>
</evidence>
<dbReference type="InterPro" id="IPR025838">
    <property type="entry name" value="Transglut_i_TM"/>
</dbReference>
<evidence type="ECO:0000259" key="3">
    <source>
        <dbReference type="Pfam" id="PF14402"/>
    </source>
</evidence>
<feature type="transmembrane region" description="Helical" evidence="1">
    <location>
        <begin position="420"/>
        <end position="440"/>
    </location>
</feature>
<feature type="domain" description="7 transmembrane helices usually fused to an inactive transglutaminase" evidence="3">
    <location>
        <begin position="264"/>
        <end position="508"/>
    </location>
</feature>
<feature type="transmembrane region" description="Helical" evidence="1">
    <location>
        <begin position="320"/>
        <end position="339"/>
    </location>
</feature>
<evidence type="ECO:0000313" key="5">
    <source>
        <dbReference type="Proteomes" id="UP001481413"/>
    </source>
</evidence>
<keyword evidence="1" id="KW-0812">Transmembrane</keyword>
<accession>A0ABP9ZVD1</accession>
<evidence type="ECO:0000256" key="1">
    <source>
        <dbReference type="SAM" id="Phobius"/>
    </source>
</evidence>
<keyword evidence="5" id="KW-1185">Reference proteome</keyword>
<comment type="caution">
    <text evidence="4">The sequence shown here is derived from an EMBL/GenBank/DDBJ whole genome shotgun (WGS) entry which is preliminary data.</text>
</comment>
<reference evidence="4 5" key="1">
    <citation type="submission" date="2024-04" db="EMBL/GenBank/DDBJ databases">
        <title>Draft genome sequence of Thalassolituus maritimus NBRC 116585.</title>
        <authorList>
            <person name="Miyakawa T."/>
            <person name="Kusuya Y."/>
            <person name="Miura T."/>
        </authorList>
    </citation>
    <scope>NUCLEOTIDE SEQUENCE [LARGE SCALE GENOMIC DNA]</scope>
    <source>
        <strain evidence="4 5">5NW40-0001</strain>
    </source>
</reference>
<name>A0ABP9ZVD1_9GAMM</name>
<feature type="transmembrane region" description="Helical" evidence="1">
    <location>
        <begin position="345"/>
        <end position="375"/>
    </location>
</feature>
<dbReference type="InterPro" id="IPR025840">
    <property type="entry name" value="7TM_transglut"/>
</dbReference>
<feature type="domain" description="Inactive transglutaminase fused to 7 transmembrane helices" evidence="2">
    <location>
        <begin position="27"/>
        <end position="183"/>
    </location>
</feature>
<dbReference type="Pfam" id="PF14402">
    <property type="entry name" value="7TM_transglut"/>
    <property type="match status" value="1"/>
</dbReference>
<keyword evidence="1" id="KW-1133">Transmembrane helix</keyword>
<feature type="transmembrane region" description="Helical" evidence="1">
    <location>
        <begin position="6"/>
        <end position="25"/>
    </location>
</feature>
<dbReference type="Pfam" id="PF14400">
    <property type="entry name" value="Transglut_i_TM"/>
    <property type="match status" value="1"/>
</dbReference>